<dbReference type="Gene3D" id="3.40.50.300">
    <property type="entry name" value="P-loop containing nucleotide triphosphate hydrolases"/>
    <property type="match status" value="1"/>
</dbReference>
<keyword evidence="7 10" id="KW-0862">Zinc</keyword>
<feature type="binding site" evidence="10">
    <location>
        <begin position="151"/>
        <end position="154"/>
    </location>
    <ligand>
        <name>GTP</name>
        <dbReference type="ChEBI" id="CHEBI:37565"/>
    </ligand>
</feature>
<dbReference type="HAMAP" id="MF_01820">
    <property type="entry name" value="GTPase_RsgA"/>
    <property type="match status" value="1"/>
</dbReference>
<feature type="binding site" evidence="10">
    <location>
        <begin position="203"/>
        <end position="211"/>
    </location>
    <ligand>
        <name>GTP</name>
        <dbReference type="ChEBI" id="CHEBI:37565"/>
    </ligand>
</feature>
<feature type="binding site" evidence="10">
    <location>
        <position position="292"/>
    </location>
    <ligand>
        <name>Zn(2+)</name>
        <dbReference type="ChEBI" id="CHEBI:29105"/>
    </ligand>
</feature>
<evidence type="ECO:0000256" key="10">
    <source>
        <dbReference type="HAMAP-Rule" id="MF_01820"/>
    </source>
</evidence>
<protein>
    <recommendedName>
        <fullName evidence="10">Small ribosomal subunit biogenesis GTPase RsgA</fullName>
        <ecNumber evidence="10">3.6.1.-</ecNumber>
    </recommendedName>
</protein>
<evidence type="ECO:0000256" key="11">
    <source>
        <dbReference type="SAM" id="MobiDB-lite"/>
    </source>
</evidence>
<organism evidence="14 15">
    <name type="scientific">Phytomonospora endophytica</name>
    <dbReference type="NCBI Taxonomy" id="714109"/>
    <lineage>
        <taxon>Bacteria</taxon>
        <taxon>Bacillati</taxon>
        <taxon>Actinomycetota</taxon>
        <taxon>Actinomycetes</taxon>
        <taxon>Micromonosporales</taxon>
        <taxon>Micromonosporaceae</taxon>
        <taxon>Phytomonospora</taxon>
    </lineage>
</organism>
<dbReference type="PROSITE" id="PS50936">
    <property type="entry name" value="ENGC_GTPASE"/>
    <property type="match status" value="1"/>
</dbReference>
<accession>A0A841FUJ1</accession>
<feature type="binding site" evidence="10">
    <location>
        <position position="300"/>
    </location>
    <ligand>
        <name>Zn(2+)</name>
        <dbReference type="ChEBI" id="CHEBI:29105"/>
    </ligand>
</feature>
<dbReference type="AlphaFoldDB" id="A0A841FUJ1"/>
<feature type="binding site" evidence="10">
    <location>
        <position position="294"/>
    </location>
    <ligand>
        <name>Zn(2+)</name>
        <dbReference type="ChEBI" id="CHEBI:29105"/>
    </ligand>
</feature>
<dbReference type="GO" id="GO:0042274">
    <property type="term" value="P:ribosomal small subunit biogenesis"/>
    <property type="evidence" value="ECO:0007669"/>
    <property type="project" value="UniProtKB-UniRule"/>
</dbReference>
<keyword evidence="8 10" id="KW-0694">RNA-binding</keyword>
<dbReference type="InterPro" id="IPR027417">
    <property type="entry name" value="P-loop_NTPase"/>
</dbReference>
<gene>
    <name evidence="10" type="primary">rsgA</name>
    <name evidence="14" type="ORF">HNR73_003504</name>
</gene>
<keyword evidence="2 10" id="KW-0690">Ribosome biogenesis</keyword>
<dbReference type="InterPro" id="IPR004881">
    <property type="entry name" value="Ribosome_biogen_GTPase_RsgA"/>
</dbReference>
<dbReference type="PANTHER" id="PTHR32120:SF10">
    <property type="entry name" value="SMALL RIBOSOMAL SUBUNIT BIOGENESIS GTPASE RSGA"/>
    <property type="match status" value="1"/>
</dbReference>
<feature type="domain" description="CP-type G" evidence="13">
    <location>
        <begin position="106"/>
        <end position="260"/>
    </location>
</feature>
<dbReference type="EMBL" id="JACHGT010000007">
    <property type="protein sequence ID" value="MBB6035640.1"/>
    <property type="molecule type" value="Genomic_DNA"/>
</dbReference>
<comment type="cofactor">
    <cofactor evidence="10">
        <name>Zn(2+)</name>
        <dbReference type="ChEBI" id="CHEBI:29105"/>
    </cofactor>
    <text evidence="10">Binds 1 zinc ion per subunit.</text>
</comment>
<dbReference type="GO" id="GO:0019843">
    <property type="term" value="F:rRNA binding"/>
    <property type="evidence" value="ECO:0007669"/>
    <property type="project" value="UniProtKB-KW"/>
</dbReference>
<evidence type="ECO:0000259" key="13">
    <source>
        <dbReference type="PROSITE" id="PS51721"/>
    </source>
</evidence>
<proteinExistence type="inferred from homology"/>
<evidence type="ECO:0000256" key="6">
    <source>
        <dbReference type="ARBA" id="ARBA00022801"/>
    </source>
</evidence>
<comment type="subunit">
    <text evidence="10">Monomer. Associates with 30S ribosomal subunit, binds 16S rRNA.</text>
</comment>
<evidence type="ECO:0000256" key="4">
    <source>
        <dbReference type="ARBA" id="ARBA00022730"/>
    </source>
</evidence>
<evidence type="ECO:0000259" key="12">
    <source>
        <dbReference type="PROSITE" id="PS50936"/>
    </source>
</evidence>
<evidence type="ECO:0000256" key="3">
    <source>
        <dbReference type="ARBA" id="ARBA00022723"/>
    </source>
</evidence>
<dbReference type="NCBIfam" id="TIGR00157">
    <property type="entry name" value="ribosome small subunit-dependent GTPase A"/>
    <property type="match status" value="1"/>
</dbReference>
<keyword evidence="1 10" id="KW-0963">Cytoplasm</keyword>
<keyword evidence="15" id="KW-1185">Reference proteome</keyword>
<dbReference type="GO" id="GO:0005525">
    <property type="term" value="F:GTP binding"/>
    <property type="evidence" value="ECO:0007669"/>
    <property type="project" value="UniProtKB-UniRule"/>
</dbReference>
<keyword evidence="4 10" id="KW-0699">rRNA-binding</keyword>
<evidence type="ECO:0000256" key="7">
    <source>
        <dbReference type="ARBA" id="ARBA00022833"/>
    </source>
</evidence>
<keyword evidence="5 10" id="KW-0547">Nucleotide-binding</keyword>
<feature type="binding site" evidence="10">
    <location>
        <position position="287"/>
    </location>
    <ligand>
        <name>Zn(2+)</name>
        <dbReference type="ChEBI" id="CHEBI:29105"/>
    </ligand>
</feature>
<dbReference type="GO" id="GO:0003924">
    <property type="term" value="F:GTPase activity"/>
    <property type="evidence" value="ECO:0007669"/>
    <property type="project" value="UniProtKB-UniRule"/>
</dbReference>
<reference evidence="14 15" key="1">
    <citation type="submission" date="2020-08" db="EMBL/GenBank/DDBJ databases">
        <title>Genomic Encyclopedia of Type Strains, Phase IV (KMG-IV): sequencing the most valuable type-strain genomes for metagenomic binning, comparative biology and taxonomic classification.</title>
        <authorList>
            <person name="Goeker M."/>
        </authorList>
    </citation>
    <scope>NUCLEOTIDE SEQUENCE [LARGE SCALE GENOMIC DNA]</scope>
    <source>
        <strain evidence="14 15">YIM 65646</strain>
    </source>
</reference>
<dbReference type="PROSITE" id="PS51721">
    <property type="entry name" value="G_CP"/>
    <property type="match status" value="1"/>
</dbReference>
<comment type="similarity">
    <text evidence="10">Belongs to the TRAFAC class YlqF/YawG GTPase family. RsgA subfamily.</text>
</comment>
<evidence type="ECO:0000256" key="9">
    <source>
        <dbReference type="ARBA" id="ARBA00023134"/>
    </source>
</evidence>
<dbReference type="InterPro" id="IPR030378">
    <property type="entry name" value="G_CP_dom"/>
</dbReference>
<dbReference type="PANTHER" id="PTHR32120">
    <property type="entry name" value="SMALL RIBOSOMAL SUBUNIT BIOGENESIS GTPASE RSGA"/>
    <property type="match status" value="1"/>
</dbReference>
<dbReference type="SUPFAM" id="SSF52540">
    <property type="entry name" value="P-loop containing nucleoside triphosphate hydrolases"/>
    <property type="match status" value="1"/>
</dbReference>
<evidence type="ECO:0000313" key="15">
    <source>
        <dbReference type="Proteomes" id="UP000548476"/>
    </source>
</evidence>
<dbReference type="GO" id="GO:0005737">
    <property type="term" value="C:cytoplasm"/>
    <property type="evidence" value="ECO:0007669"/>
    <property type="project" value="UniProtKB-SubCell"/>
</dbReference>
<dbReference type="InterPro" id="IPR010914">
    <property type="entry name" value="RsgA_GTPase_dom"/>
</dbReference>
<name>A0A841FUJ1_9ACTN</name>
<comment type="subcellular location">
    <subcellularLocation>
        <location evidence="10">Cytoplasm</location>
    </subcellularLocation>
</comment>
<feature type="region of interest" description="Disordered" evidence="11">
    <location>
        <begin position="339"/>
        <end position="358"/>
    </location>
</feature>
<dbReference type="Pfam" id="PF03193">
    <property type="entry name" value="RsgA_GTPase"/>
    <property type="match status" value="1"/>
</dbReference>
<dbReference type="GO" id="GO:0046872">
    <property type="term" value="F:metal ion binding"/>
    <property type="evidence" value="ECO:0007669"/>
    <property type="project" value="UniProtKB-KW"/>
</dbReference>
<dbReference type="EC" id="3.6.1.-" evidence="10"/>
<comment type="function">
    <text evidence="10">One of several proteins that assist in the late maturation steps of the functional core of the 30S ribosomal subunit. Helps release RbfA from mature subunits. May play a role in the assembly of ribosomal proteins into the subunit. Circularly permuted GTPase that catalyzes slow GTP hydrolysis, GTPase activity is stimulated by the 30S ribosomal subunit.</text>
</comment>
<evidence type="ECO:0000256" key="5">
    <source>
        <dbReference type="ARBA" id="ARBA00022741"/>
    </source>
</evidence>
<dbReference type="Proteomes" id="UP000548476">
    <property type="component" value="Unassembled WGS sequence"/>
</dbReference>
<evidence type="ECO:0000256" key="2">
    <source>
        <dbReference type="ARBA" id="ARBA00022517"/>
    </source>
</evidence>
<dbReference type="CDD" id="cd01854">
    <property type="entry name" value="YjeQ_EngC"/>
    <property type="match status" value="1"/>
</dbReference>
<dbReference type="Gene3D" id="1.10.40.50">
    <property type="entry name" value="Probable gtpase engc, domain 3"/>
    <property type="match status" value="1"/>
</dbReference>
<evidence type="ECO:0000313" key="14">
    <source>
        <dbReference type="EMBL" id="MBB6035640.1"/>
    </source>
</evidence>
<feature type="domain" description="EngC GTPase" evidence="12">
    <location>
        <begin position="112"/>
        <end position="258"/>
    </location>
</feature>
<evidence type="ECO:0000256" key="8">
    <source>
        <dbReference type="ARBA" id="ARBA00022884"/>
    </source>
</evidence>
<evidence type="ECO:0000256" key="1">
    <source>
        <dbReference type="ARBA" id="ARBA00022490"/>
    </source>
</evidence>
<sequence>MNLSMPSLGWDDRLRAAYKRHDRRGQRPGRVARVDRGICTVLTAEGTVRASLSGRMLGDLAADPASGPCAGDWVVVRQWPDDRTTLEAVLPRKTSIVRAGAGKAATGQVIATNIDIIAVVEPLDPDPDPGRIERLMTLAWDSGATPILLLTKADAVGDPAALALSFADSAPGVPIIPVSTVNGEGLDVVAEYVPSGRTMALVGPSGAGKSSLVNALAGAEVMVTRALRADGRGRHTTSYRALVPVPGGGVILDTPGLRSVGLFDRDNGEGDGLVRAFADVEELVAACRFSDCRHDTEPDCAVREALELGALSARRYENWRKLQRELAFERRRVDARARAVQRDKDRKRQQAATRRRET</sequence>
<keyword evidence="6 10" id="KW-0378">Hydrolase</keyword>
<keyword evidence="9 10" id="KW-0342">GTP-binding</keyword>
<keyword evidence="3 10" id="KW-0479">Metal-binding</keyword>
<comment type="caution">
    <text evidence="14">The sequence shown here is derived from an EMBL/GenBank/DDBJ whole genome shotgun (WGS) entry which is preliminary data.</text>
</comment>